<name>X0UCV9_9ZZZZ</name>
<gene>
    <name evidence="1" type="ORF">S01H1_43958</name>
</gene>
<protein>
    <submittedName>
        <fullName evidence="1">Uncharacterized protein</fullName>
    </submittedName>
</protein>
<evidence type="ECO:0000313" key="1">
    <source>
        <dbReference type="EMBL" id="GAG03609.1"/>
    </source>
</evidence>
<dbReference type="EMBL" id="BARS01028022">
    <property type="protein sequence ID" value="GAG03609.1"/>
    <property type="molecule type" value="Genomic_DNA"/>
</dbReference>
<reference evidence="1" key="1">
    <citation type="journal article" date="2014" name="Front. Microbiol.">
        <title>High frequency of phylogenetically diverse reductive dehalogenase-homologous genes in deep subseafloor sedimentary metagenomes.</title>
        <authorList>
            <person name="Kawai M."/>
            <person name="Futagami T."/>
            <person name="Toyoda A."/>
            <person name="Takaki Y."/>
            <person name="Nishi S."/>
            <person name="Hori S."/>
            <person name="Arai W."/>
            <person name="Tsubouchi T."/>
            <person name="Morono Y."/>
            <person name="Uchiyama I."/>
            <person name="Ito T."/>
            <person name="Fujiyama A."/>
            <person name="Inagaki F."/>
            <person name="Takami H."/>
        </authorList>
    </citation>
    <scope>NUCLEOTIDE SEQUENCE</scope>
    <source>
        <strain evidence="1">Expedition CK06-06</strain>
    </source>
</reference>
<sequence length="105" mass="12059">MSAKVRLSKKELIDLIEMTEQTGGDATQLRELLELVENDAQQHGASNHLKKKLSDEEYLKEKRGQSHVEHGTDLECMICHQKFDHLISSTCEVCFRGWMLSTKRS</sequence>
<organism evidence="1">
    <name type="scientific">marine sediment metagenome</name>
    <dbReference type="NCBI Taxonomy" id="412755"/>
    <lineage>
        <taxon>unclassified sequences</taxon>
        <taxon>metagenomes</taxon>
        <taxon>ecological metagenomes</taxon>
    </lineage>
</organism>
<dbReference type="AlphaFoldDB" id="X0UCV9"/>
<proteinExistence type="predicted"/>
<accession>X0UCV9</accession>
<comment type="caution">
    <text evidence="1">The sequence shown here is derived from an EMBL/GenBank/DDBJ whole genome shotgun (WGS) entry which is preliminary data.</text>
</comment>